<keyword evidence="1" id="KW-0472">Membrane</keyword>
<accession>A0A0K2GYD7</accession>
<evidence type="ECO:0000313" key="3">
    <source>
        <dbReference type="EMBL" id="ALA66708.1"/>
    </source>
</evidence>
<name>A0A0K2GYD7_9CORY</name>
<gene>
    <name evidence="3" type="ORF">CLAC_02020</name>
</gene>
<dbReference type="PATRIC" id="fig|1408189.4.peg.402"/>
<dbReference type="AlphaFoldDB" id="A0A0K2GYD7"/>
<feature type="transmembrane region" description="Helical" evidence="1">
    <location>
        <begin position="23"/>
        <end position="45"/>
    </location>
</feature>
<sequence>MHLRATNNSHMFTRIAGLPAHPLFVHLTVVIVPVAAIVAIVYVAMPRLRERLGLASSILSAVAFVSTVVARSAGEAMLPLMGLSEENPGAVATHADYATYLLIAVVVMTAGMISTFLIQDARVLSKLSFLAGWRSWAVPLGMAITVNGAIASIVTLTLTGHEGASLTWSELS</sequence>
<feature type="transmembrane region" description="Helical" evidence="1">
    <location>
        <begin position="52"/>
        <end position="73"/>
    </location>
</feature>
<organism evidence="3 4">
    <name type="scientific">Corynebacterium lactis RW2-5</name>
    <dbReference type="NCBI Taxonomy" id="1408189"/>
    <lineage>
        <taxon>Bacteria</taxon>
        <taxon>Bacillati</taxon>
        <taxon>Actinomycetota</taxon>
        <taxon>Actinomycetes</taxon>
        <taxon>Mycobacteriales</taxon>
        <taxon>Corynebacteriaceae</taxon>
        <taxon>Corynebacterium</taxon>
    </lineage>
</organism>
<dbReference type="KEGG" id="clw:CLAC_02020"/>
<reference evidence="3 4" key="1">
    <citation type="submission" date="2013-10" db="EMBL/GenBank/DDBJ databases">
        <title>Complete genome sequence of Corynebacterium lactis DSM 45799(T), isolated from raw cow milk.</title>
        <authorList>
            <person name="Ruckert C."/>
            <person name="Albersmeier A."/>
            <person name="Lipski A."/>
            <person name="Kalinowski J."/>
        </authorList>
    </citation>
    <scope>NUCLEOTIDE SEQUENCE [LARGE SCALE GENOMIC DNA]</scope>
    <source>
        <strain evidence="3 4">RW2-5</strain>
    </source>
</reference>
<feature type="transmembrane region" description="Helical" evidence="1">
    <location>
        <begin position="138"/>
        <end position="158"/>
    </location>
</feature>
<evidence type="ECO:0000259" key="2">
    <source>
        <dbReference type="Pfam" id="PF09990"/>
    </source>
</evidence>
<keyword evidence="1" id="KW-0812">Transmembrane</keyword>
<feature type="domain" description="DUF2231" evidence="2">
    <location>
        <begin position="17"/>
        <end position="169"/>
    </location>
</feature>
<dbReference type="Pfam" id="PF09990">
    <property type="entry name" value="DUF2231"/>
    <property type="match status" value="1"/>
</dbReference>
<dbReference type="InterPro" id="IPR019251">
    <property type="entry name" value="DUF2231_TM"/>
</dbReference>
<protein>
    <recommendedName>
        <fullName evidence="2">DUF2231 domain-containing protein</fullName>
    </recommendedName>
</protein>
<feature type="transmembrane region" description="Helical" evidence="1">
    <location>
        <begin position="97"/>
        <end position="118"/>
    </location>
</feature>
<dbReference type="STRING" id="1408189.CLAC_02020"/>
<keyword evidence="4" id="KW-1185">Reference proteome</keyword>
<evidence type="ECO:0000313" key="4">
    <source>
        <dbReference type="Proteomes" id="UP000058446"/>
    </source>
</evidence>
<dbReference type="Proteomes" id="UP000058446">
    <property type="component" value="Chromosome"/>
</dbReference>
<dbReference type="EMBL" id="CP006841">
    <property type="protein sequence ID" value="ALA66708.1"/>
    <property type="molecule type" value="Genomic_DNA"/>
</dbReference>
<proteinExistence type="predicted"/>
<keyword evidence="1" id="KW-1133">Transmembrane helix</keyword>
<evidence type="ECO:0000256" key="1">
    <source>
        <dbReference type="SAM" id="Phobius"/>
    </source>
</evidence>